<dbReference type="InterPro" id="IPR013785">
    <property type="entry name" value="Aldolase_TIM"/>
</dbReference>
<dbReference type="RefSeq" id="WP_103066815.1">
    <property type="nucleotide sequence ID" value="NZ_AZRL01000012.1"/>
</dbReference>
<gene>
    <name evidence="4" type="ORF">X929_04380</name>
</gene>
<keyword evidence="3" id="KW-0560">Oxidoreductase</keyword>
<dbReference type="CDD" id="cd04730">
    <property type="entry name" value="NPD_like"/>
    <property type="match status" value="1"/>
</dbReference>
<dbReference type="PANTHER" id="PTHR32332:SF18">
    <property type="entry name" value="2-NITROPROPANE DIOXYGENASE"/>
    <property type="match status" value="1"/>
</dbReference>
<dbReference type="PANTHER" id="PTHR32332">
    <property type="entry name" value="2-NITROPROPANE DIOXYGENASE"/>
    <property type="match status" value="1"/>
</dbReference>
<proteinExistence type="predicted"/>
<organism evidence="4 5">
    <name type="scientific">Petrotoga olearia DSM 13574</name>
    <dbReference type="NCBI Taxonomy" id="1122955"/>
    <lineage>
        <taxon>Bacteria</taxon>
        <taxon>Thermotogati</taxon>
        <taxon>Thermotogota</taxon>
        <taxon>Thermotogae</taxon>
        <taxon>Petrotogales</taxon>
        <taxon>Petrotogaceae</taxon>
        <taxon>Petrotoga</taxon>
    </lineage>
</organism>
<name>A0A2K1P0P7_9BACT</name>
<dbReference type="AlphaFoldDB" id="A0A2K1P0P7"/>
<comment type="caution">
    <text evidence="4">The sequence shown here is derived from an EMBL/GenBank/DDBJ whole genome shotgun (WGS) entry which is preliminary data.</text>
</comment>
<evidence type="ECO:0000313" key="4">
    <source>
        <dbReference type="EMBL" id="PNR96354.1"/>
    </source>
</evidence>
<dbReference type="GO" id="GO:0051213">
    <property type="term" value="F:dioxygenase activity"/>
    <property type="evidence" value="ECO:0007669"/>
    <property type="project" value="UniProtKB-KW"/>
</dbReference>
<dbReference type="Gene3D" id="3.20.20.70">
    <property type="entry name" value="Aldolase class I"/>
    <property type="match status" value="1"/>
</dbReference>
<dbReference type="GO" id="GO:0018580">
    <property type="term" value="F:nitronate monooxygenase activity"/>
    <property type="evidence" value="ECO:0007669"/>
    <property type="project" value="InterPro"/>
</dbReference>
<dbReference type="Proteomes" id="UP000236434">
    <property type="component" value="Unassembled WGS sequence"/>
</dbReference>
<evidence type="ECO:0000256" key="3">
    <source>
        <dbReference type="ARBA" id="ARBA00023002"/>
    </source>
</evidence>
<sequence>MDLINILNINGLIPKLPIIQGGMSVGISLDNLASAVANAGGIGVIGTAGIGLIENPQTRKVKEANMEGLKKVIRKVREKTNGIIGVNIMTVLTDYKELVKTAVKEEIDLIISGAGLPLNLPEFVDKNSKTRLVPIVSSLKAAQVIFKRWWSKYNYIPDAFIVEGPKAGGHLGFKKINLENPEFHLEVIVPQIVDFCEEIKREYNKEVPVIAAGGIDSPDKVKEIFSLGAKGIQVGTPFIATKECDADIKFKEALINAKEEDIVIIESPVGLPGRAIKNKFIEDVSKGIKKPFKCPYHCIKTCNFVDAPYCIAQALLNAAKGNLDEGFVFSGKYGYKIDKITSVKEVINYLFEVNEKKVKNLRQSFQDGEVLNKNLN</sequence>
<keyword evidence="2" id="KW-0288">FMN</keyword>
<accession>A0A2K1P0P7</accession>
<evidence type="ECO:0000313" key="5">
    <source>
        <dbReference type="Proteomes" id="UP000236434"/>
    </source>
</evidence>
<evidence type="ECO:0000256" key="2">
    <source>
        <dbReference type="ARBA" id="ARBA00022643"/>
    </source>
</evidence>
<protein>
    <submittedName>
        <fullName evidence="4">2-nitropropane dioxygenase</fullName>
    </submittedName>
</protein>
<dbReference type="Pfam" id="PF03060">
    <property type="entry name" value="NMO"/>
    <property type="match status" value="1"/>
</dbReference>
<dbReference type="SUPFAM" id="SSF51412">
    <property type="entry name" value="Inosine monophosphate dehydrogenase (IMPDH)"/>
    <property type="match status" value="1"/>
</dbReference>
<evidence type="ECO:0000256" key="1">
    <source>
        <dbReference type="ARBA" id="ARBA00022630"/>
    </source>
</evidence>
<dbReference type="EMBL" id="AZRL01000012">
    <property type="protein sequence ID" value="PNR96354.1"/>
    <property type="molecule type" value="Genomic_DNA"/>
</dbReference>
<dbReference type="InterPro" id="IPR004136">
    <property type="entry name" value="NMO"/>
</dbReference>
<reference evidence="4 5" key="1">
    <citation type="submission" date="2013-12" db="EMBL/GenBank/DDBJ databases">
        <title>Comparative genomics of Petrotoga isolates.</title>
        <authorList>
            <person name="Nesbo C.L."/>
            <person name="Charchuk R."/>
            <person name="Chow K."/>
        </authorList>
    </citation>
    <scope>NUCLEOTIDE SEQUENCE [LARGE SCALE GENOMIC DNA]</scope>
    <source>
        <strain evidence="4 5">DSM 13574</strain>
    </source>
</reference>
<keyword evidence="4" id="KW-0223">Dioxygenase</keyword>
<dbReference type="OrthoDB" id="9778912at2"/>
<keyword evidence="1" id="KW-0285">Flavoprotein</keyword>